<protein>
    <submittedName>
        <fullName evidence="1">Uncharacterized protein</fullName>
    </submittedName>
</protein>
<comment type="caution">
    <text evidence="1">The sequence shown here is derived from an EMBL/GenBank/DDBJ whole genome shotgun (WGS) entry which is preliminary data.</text>
</comment>
<reference evidence="1" key="1">
    <citation type="submission" date="2023-11" db="EMBL/GenBank/DDBJ databases">
        <title>Genome assemblies of two species of porcelain crab, Petrolisthes cinctipes and Petrolisthes manimaculis (Anomura: Porcellanidae).</title>
        <authorList>
            <person name="Angst P."/>
        </authorList>
    </citation>
    <scope>NUCLEOTIDE SEQUENCE</scope>
    <source>
        <strain evidence="1">PB745_02</strain>
        <tissue evidence="1">Gill</tissue>
    </source>
</reference>
<organism evidence="1 2">
    <name type="scientific">Petrolisthes manimaculis</name>
    <dbReference type="NCBI Taxonomy" id="1843537"/>
    <lineage>
        <taxon>Eukaryota</taxon>
        <taxon>Metazoa</taxon>
        <taxon>Ecdysozoa</taxon>
        <taxon>Arthropoda</taxon>
        <taxon>Crustacea</taxon>
        <taxon>Multicrustacea</taxon>
        <taxon>Malacostraca</taxon>
        <taxon>Eumalacostraca</taxon>
        <taxon>Eucarida</taxon>
        <taxon>Decapoda</taxon>
        <taxon>Pleocyemata</taxon>
        <taxon>Anomura</taxon>
        <taxon>Galatheoidea</taxon>
        <taxon>Porcellanidae</taxon>
        <taxon>Petrolisthes</taxon>
    </lineage>
</organism>
<dbReference type="EMBL" id="JAWZYT010000383">
    <property type="protein sequence ID" value="KAK4324063.1"/>
    <property type="molecule type" value="Genomic_DNA"/>
</dbReference>
<evidence type="ECO:0000313" key="2">
    <source>
        <dbReference type="Proteomes" id="UP001292094"/>
    </source>
</evidence>
<dbReference type="Proteomes" id="UP001292094">
    <property type="component" value="Unassembled WGS sequence"/>
</dbReference>
<keyword evidence="2" id="KW-1185">Reference proteome</keyword>
<gene>
    <name evidence="1" type="ORF">Pmani_005281</name>
</gene>
<proteinExistence type="predicted"/>
<name>A0AAE1UGT3_9EUCA</name>
<evidence type="ECO:0000313" key="1">
    <source>
        <dbReference type="EMBL" id="KAK4324063.1"/>
    </source>
</evidence>
<sequence>MCEDSGASFMPSSFVPRIRFPEQNRRLLFGRQFPARLNSGQSVSQVLESVCIPRLDCNGHEIAFRESDWPPSEARFA</sequence>
<accession>A0AAE1UGT3</accession>
<dbReference type="AlphaFoldDB" id="A0AAE1UGT3"/>